<evidence type="ECO:0000313" key="2">
    <source>
        <dbReference type="EMBL" id="OHT06278.1"/>
    </source>
</evidence>
<evidence type="ECO:0000256" key="1">
    <source>
        <dbReference type="SAM" id="Coils"/>
    </source>
</evidence>
<name>A0A1J4K9C7_9EUKA</name>
<dbReference type="VEuPathDB" id="TrichDB:TRFO_25685"/>
<dbReference type="GeneID" id="94839216"/>
<gene>
    <name evidence="2" type="ORF">TRFO_25685</name>
</gene>
<accession>A0A1J4K9C7</accession>
<protein>
    <submittedName>
        <fullName evidence="2">Uncharacterized protein</fullName>
    </submittedName>
</protein>
<sequence>MLNSIISELHFAGIPSKDEALKMTQEQKSELEKQLQQVIVTFREKALKNVLYLQHRIDRLNEKVLAYEEKHLSVETKSYSKPQLFSKTNEKSARNNYTTLTDKQLEDRIRLIHREMKMTKTLKSQKIKKLECRPVFK</sequence>
<feature type="coiled-coil region" evidence="1">
    <location>
        <begin position="21"/>
        <end position="77"/>
    </location>
</feature>
<organism evidence="2 3">
    <name type="scientific">Tritrichomonas foetus</name>
    <dbReference type="NCBI Taxonomy" id="1144522"/>
    <lineage>
        <taxon>Eukaryota</taxon>
        <taxon>Metamonada</taxon>
        <taxon>Parabasalia</taxon>
        <taxon>Tritrichomonadida</taxon>
        <taxon>Tritrichomonadidae</taxon>
        <taxon>Tritrichomonas</taxon>
    </lineage>
</organism>
<dbReference type="Proteomes" id="UP000179807">
    <property type="component" value="Unassembled WGS sequence"/>
</dbReference>
<keyword evidence="1" id="KW-0175">Coiled coil</keyword>
<reference evidence="2" key="1">
    <citation type="submission" date="2016-10" db="EMBL/GenBank/DDBJ databases">
        <authorList>
            <person name="Benchimol M."/>
            <person name="Almeida L.G."/>
            <person name="Vasconcelos A.T."/>
            <person name="Perreira-Neves A."/>
            <person name="Rosa I.A."/>
            <person name="Tasca T."/>
            <person name="Bogo M.R."/>
            <person name="de Souza W."/>
        </authorList>
    </citation>
    <scope>NUCLEOTIDE SEQUENCE [LARGE SCALE GENOMIC DNA]</scope>
    <source>
        <strain evidence="2">K</strain>
    </source>
</reference>
<keyword evidence="3" id="KW-1185">Reference proteome</keyword>
<comment type="caution">
    <text evidence="2">The sequence shown here is derived from an EMBL/GenBank/DDBJ whole genome shotgun (WGS) entry which is preliminary data.</text>
</comment>
<evidence type="ECO:0000313" key="3">
    <source>
        <dbReference type="Proteomes" id="UP000179807"/>
    </source>
</evidence>
<dbReference type="AlphaFoldDB" id="A0A1J4K9C7"/>
<proteinExistence type="predicted"/>
<dbReference type="EMBL" id="MLAK01000730">
    <property type="protein sequence ID" value="OHT06278.1"/>
    <property type="molecule type" value="Genomic_DNA"/>
</dbReference>
<dbReference type="RefSeq" id="XP_068359414.1">
    <property type="nucleotide sequence ID" value="XM_068504512.1"/>
</dbReference>